<keyword evidence="2" id="KW-1185">Reference proteome</keyword>
<dbReference type="EMBL" id="FVZE01000001">
    <property type="protein sequence ID" value="SLJ86885.1"/>
    <property type="molecule type" value="Genomic_DNA"/>
</dbReference>
<dbReference type="Proteomes" id="UP000190989">
    <property type="component" value="Unassembled WGS sequence"/>
</dbReference>
<dbReference type="AlphaFoldDB" id="A0A1U6GTM8"/>
<protein>
    <submittedName>
        <fullName evidence="1">Prophage tail length tape measure protein</fullName>
    </submittedName>
</protein>
<evidence type="ECO:0000313" key="1">
    <source>
        <dbReference type="EMBL" id="SLJ86885.1"/>
    </source>
</evidence>
<dbReference type="RefSeq" id="WP_079729312.1">
    <property type="nucleotide sequence ID" value="NZ_FVZE01000001.1"/>
</dbReference>
<accession>A0A1U6GTM8</accession>
<organism evidence="1 2">
    <name type="scientific">Novosphingobium mathurense</name>
    <dbReference type="NCBI Taxonomy" id="428990"/>
    <lineage>
        <taxon>Bacteria</taxon>
        <taxon>Pseudomonadati</taxon>
        <taxon>Pseudomonadota</taxon>
        <taxon>Alphaproteobacteria</taxon>
        <taxon>Sphingomonadales</taxon>
        <taxon>Sphingomonadaceae</taxon>
        <taxon>Novosphingobium</taxon>
    </lineage>
</organism>
<evidence type="ECO:0000313" key="2">
    <source>
        <dbReference type="Proteomes" id="UP000190989"/>
    </source>
</evidence>
<reference evidence="2" key="1">
    <citation type="submission" date="2017-02" db="EMBL/GenBank/DDBJ databases">
        <authorList>
            <person name="Varghese N."/>
            <person name="Submissions S."/>
        </authorList>
    </citation>
    <scope>NUCLEOTIDE SEQUENCE [LARGE SCALE GENOMIC DNA]</scope>
    <source>
        <strain evidence="2">SM117</strain>
    </source>
</reference>
<dbReference type="STRING" id="428990.SAMN06295987_101402"/>
<sequence length="1232" mass="130456">MARNGAIELPAYIQLRYEERGIFARLKNDIADVTSVAGRDFQTLSGVIDKSLTGAISAQRTAFGSLDLGLDDMRKAITLQNARTAAAEEYARAARAASNADAGMSRELRLAAEAAEALAAKEHEAAAAAQVHAGVLGKVQAELNREAGAAEAAATANHHLRAANDNAARSAGSHRFAMIGLGQQMQDAVIQAQMGTSALTIFAQQGSQAAFQMAGMGGAVGRVASVMAGPWGAAVFAGTALLGPLISGLINTSEAMDDVKFATDSMKDAQGILGDVVDLTTGKLSTQRAELIALARAQLIVARLQSQERETAARSTVTSSTKPSWYIGGGPVGLDIGRRTGIEAQVGRDFTAGRINTDDAVRQLELLRNEGKITTEQFTELASAYANLGVELANQKVYQEGLALLDGKGGKSLLKPAKAKKGSGTDKAAKEAERLARFGDNAAEAIARLNDKFDASPKFIDQAAQATRELDALIKDLEKRKPIGFEGMIEDAKTAKQTVIDALVRPVEDLEKASERRVAIQDLLAQGRDDEAAALQQVYALEEKLGSEEDLRAKVAALTADGRKVEAAALQALLDKYPELKRRAAEVAEIEAKRTREAERQKALFEAQIAVLDTARSDLTSLLSGRKADLFGDLKQSLKDLQGARLADQLFGGVFQEIEDQLRQRSPLGRATSRLTTSVDEASTGADHLATATETAAQRILAAANAIAANDNGYIDAGTGDIVVTRNKAEAVGLKRPSIVELADMTAHGIVDPLLAGFDDILGTKFFGNLSATLSGVVAGQLVGGTVGSVLGGLRGLAFDFGPDLFGKGATDKILGKFDKALGGVQTGTQSAGIMKALGIKTSTTGAQIGGAIGSLIPIPGMDILGSIAGGLLGGLFKKTKWARVLLSSSGSTLQSNSGKYEDAVTQAGDSFNESLQNIADQFGGSVGDYGQITLGVRHGDWRVNTGGTSLKIKKGATEFDKDQEAAMKYALETAIDRGAIQGIRNSTQRLLKAGDDLDKALQNALDWENVFRELKQYRDPLGSALDDLDTQFEKLIDLAMQAGASTEEWADLQELYGIKQAEIIKDTQERVIDSLQSLLDDLTIGDSGLSLRSREQNALARYQPLADRVASGDTTAYDDYATAAQELLDIERQLYGSQQQYFDRLNEVTDLTKSRIDAETNVVSIAENRDSPFDSAGTVRSSIDQQTETLSAQLTAANQNYGTMIALLSQIAANGGGSAAGASRFPFIQNF</sequence>
<gene>
    <name evidence="1" type="ORF">SAMN06295987_101402</name>
</gene>
<name>A0A1U6GTM8_9SPHN</name>
<proteinExistence type="predicted"/>